<dbReference type="Pfam" id="PF00326">
    <property type="entry name" value="Peptidase_S9"/>
    <property type="match status" value="1"/>
</dbReference>
<evidence type="ECO:0000259" key="3">
    <source>
        <dbReference type="Pfam" id="PF00326"/>
    </source>
</evidence>
<keyword evidence="2" id="KW-0732">Signal</keyword>
<name>A0A7X2IM27_9BURK</name>
<evidence type="ECO:0000313" key="4">
    <source>
        <dbReference type="EMBL" id="MRV72365.1"/>
    </source>
</evidence>
<evidence type="ECO:0000256" key="1">
    <source>
        <dbReference type="ARBA" id="ARBA00022801"/>
    </source>
</evidence>
<dbReference type="SUPFAM" id="SSF50993">
    <property type="entry name" value="Peptidase/esterase 'gauge' domain"/>
    <property type="match status" value="1"/>
</dbReference>
<feature type="signal peptide" evidence="2">
    <location>
        <begin position="1"/>
        <end position="21"/>
    </location>
</feature>
<feature type="chain" id="PRO_5030977066" evidence="2">
    <location>
        <begin position="22"/>
        <end position="664"/>
    </location>
</feature>
<dbReference type="GO" id="GO:0004252">
    <property type="term" value="F:serine-type endopeptidase activity"/>
    <property type="evidence" value="ECO:0007669"/>
    <property type="project" value="TreeGrafter"/>
</dbReference>
<dbReference type="Proteomes" id="UP000446768">
    <property type="component" value="Unassembled WGS sequence"/>
</dbReference>
<keyword evidence="5" id="KW-1185">Reference proteome</keyword>
<feature type="domain" description="Peptidase S9 prolyl oligopeptidase catalytic" evidence="3">
    <location>
        <begin position="445"/>
        <end position="658"/>
    </location>
</feature>
<reference evidence="4 5" key="1">
    <citation type="submission" date="2019-11" db="EMBL/GenBank/DDBJ databases">
        <title>Novel species isolated from a subtropical stream in China.</title>
        <authorList>
            <person name="Lu H."/>
        </authorList>
    </citation>
    <scope>NUCLEOTIDE SEQUENCE [LARGE SCALE GENOMIC DNA]</scope>
    <source>
        <strain evidence="4 5">FT92W</strain>
    </source>
</reference>
<evidence type="ECO:0000313" key="5">
    <source>
        <dbReference type="Proteomes" id="UP000446768"/>
    </source>
</evidence>
<dbReference type="InterPro" id="IPR029058">
    <property type="entry name" value="AB_hydrolase_fold"/>
</dbReference>
<accession>A0A7X2IM27</accession>
<dbReference type="EMBL" id="WKJJ01000006">
    <property type="protein sequence ID" value="MRV72365.1"/>
    <property type="molecule type" value="Genomic_DNA"/>
</dbReference>
<proteinExistence type="predicted"/>
<organism evidence="4 5">
    <name type="scientific">Pseudoduganella rivuli</name>
    <dbReference type="NCBI Taxonomy" id="2666085"/>
    <lineage>
        <taxon>Bacteria</taxon>
        <taxon>Pseudomonadati</taxon>
        <taxon>Pseudomonadota</taxon>
        <taxon>Betaproteobacteria</taxon>
        <taxon>Burkholderiales</taxon>
        <taxon>Oxalobacteraceae</taxon>
        <taxon>Telluria group</taxon>
        <taxon>Pseudoduganella</taxon>
    </lineage>
</organism>
<protein>
    <submittedName>
        <fullName evidence="4">Prolyl oligopeptidase family serine peptidase</fullName>
    </submittedName>
</protein>
<dbReference type="AlphaFoldDB" id="A0A7X2IM27"/>
<dbReference type="GO" id="GO:0006508">
    <property type="term" value="P:proteolysis"/>
    <property type="evidence" value="ECO:0007669"/>
    <property type="project" value="InterPro"/>
</dbReference>
<dbReference type="SUPFAM" id="SSF53474">
    <property type="entry name" value="alpha/beta-Hydrolases"/>
    <property type="match status" value="1"/>
</dbReference>
<dbReference type="PANTHER" id="PTHR42776:SF27">
    <property type="entry name" value="DIPEPTIDYL PEPTIDASE FAMILY MEMBER 6"/>
    <property type="match status" value="1"/>
</dbReference>
<sequence>MKYRSPLLALCALALTQFAMAAPPTEYFFDAPEFSGAKLSPTARYLAVRAGEPGKRQGLAVIDLDKMDIQPVIGYSDVDIGDFQWINSERLVYDTADRQAARGSVHRAPGLFAINRDGSRLVQLAERDGDGRIVATEQRHRAEILPWNHFLIPQQGTQETDWIYVINPSFAGSEIRHVDLKRVHTFNGAVQTVPRPQHTKEWLLDFKGEPRLAMARDAGVDTVHYRDPATDQWRVLASFNSYTDRVNSFSPLGFGANGKLYATANMGRDKASVYTVNLDTGKVDADPKISSDDYDVEGDFISGSNKLLGVRLTTDAATTTWFDAGMQAIQKAVDALLPDNVNLISVAARPETPWVLVESYSDVMPRTYLVYNTATRALKRIGGEHPRIDPAQMGRQQTLRYTARDGLSIPATLTLPPGVPHKNLPLVVLVHGGPYVRGNSWGWEAHAQFLATRGYAVLEPEYRGSTGYGYKHFRAGWKQWGLAMQDDIADGAKWAIAQGIADPKRICIAGASYGGYAALMGLVNDSDLYRCGINWVGVTDIGLLYNGTWTEKSDISDHWRKYGMPELVGDQVKDAAQLKATSPLHQAARIKQPLLLAYGGSDDRVPMHHGKQFYDAVKNTNQEVEWVLYPSEGHGWKLQKTHVDFWDRVERFLARHIGPKRIEP</sequence>
<gene>
    <name evidence="4" type="ORF">GJ700_11650</name>
</gene>
<comment type="caution">
    <text evidence="4">The sequence shown here is derived from an EMBL/GenBank/DDBJ whole genome shotgun (WGS) entry which is preliminary data.</text>
</comment>
<keyword evidence="1" id="KW-0378">Hydrolase</keyword>
<dbReference type="Gene3D" id="3.40.50.1820">
    <property type="entry name" value="alpha/beta hydrolase"/>
    <property type="match status" value="1"/>
</dbReference>
<evidence type="ECO:0000256" key="2">
    <source>
        <dbReference type="SAM" id="SignalP"/>
    </source>
</evidence>
<dbReference type="InterPro" id="IPR001375">
    <property type="entry name" value="Peptidase_S9_cat"/>
</dbReference>
<dbReference type="PANTHER" id="PTHR42776">
    <property type="entry name" value="SERINE PEPTIDASE S9 FAMILY MEMBER"/>
    <property type="match status" value="1"/>
</dbReference>